<sequence>MRLITIAAAGLILLKPSLIHCQDSAGLMRLAANAGNFADTGNAISTNSDVDQECLSDLPEVVMAWLQHFNAIALEGFSTGGGHAISGPLYVQGYFLAIGYSINGQSTVDCGPENQDIISKTGLVVNYGTGAYVNIALNGNSFLPVSSITQILQESANCVSYQSGYFGPVSFSSMVAALSTIENALINLPTTLQIKSDGTMYDANPRTDPRFDKVKFAPCLYQTCPAGEVTDSDSGVVLFNGAQWKGPTNRAYPSDSIIVFSIPVWKDFFIYLTTDNIGAGLEPCRAIFHFYPVNGNTNDPRSGVYDLNAQAELVRDSNGYLGGLTFAPKMVISDGDNGGFAGQLVGRAYQWRNPSGGTNILNYDDTGDLCQGQFVCFPPTNYTRPPITTHSVTITTTTTTEATSTVLDTVTVTLPTDSETTVDLDSTFYVTVYQTITETTTERKPGYYNTLTELSDTTTTKQTTSTLTNTHTEIQLFNTIEEETTTTTEFQATITTTTNTNVFLVPIPTTTTITEYPTIYITNYQTVTVIVTETVHTGISSSSESESESSSSSELSESESESSSSSELSESESSSSSESSVPEPESSSNSESSESESESESSSSSSESESESESSSSSSESESSSQSEPESSSSSESSESESSSQSESESESESSLLESSLLESSSLESSSSSQSESSSDFIDECTQIGDHKTHHHHHHHDDEEDCDDESHHHHHEDEEDCEDESHHHNKDDNEWEDREDDEDYEEEDEDEKEED</sequence>
<keyword evidence="4" id="KW-1185">Reference proteome</keyword>
<dbReference type="EMBL" id="KE123939">
    <property type="protein sequence ID" value="EPB89181.1"/>
    <property type="molecule type" value="Genomic_DNA"/>
</dbReference>
<proteinExistence type="predicted"/>
<dbReference type="OrthoDB" id="2272318at2759"/>
<evidence type="ECO:0000256" key="1">
    <source>
        <dbReference type="SAM" id="MobiDB-lite"/>
    </source>
</evidence>
<name>S2JFV0_MUCC1</name>
<dbReference type="InParanoid" id="S2JFV0"/>
<evidence type="ECO:0000256" key="2">
    <source>
        <dbReference type="SAM" id="SignalP"/>
    </source>
</evidence>
<feature type="compositionally biased region" description="Acidic residues" evidence="1">
    <location>
        <begin position="733"/>
        <end position="755"/>
    </location>
</feature>
<organism evidence="3 4">
    <name type="scientific">Mucor circinelloides f. circinelloides (strain 1006PhL)</name>
    <name type="common">Mucormycosis agent</name>
    <name type="synonym">Calyptromyces circinelloides</name>
    <dbReference type="NCBI Taxonomy" id="1220926"/>
    <lineage>
        <taxon>Eukaryota</taxon>
        <taxon>Fungi</taxon>
        <taxon>Fungi incertae sedis</taxon>
        <taxon>Mucoromycota</taxon>
        <taxon>Mucoromycotina</taxon>
        <taxon>Mucoromycetes</taxon>
        <taxon>Mucorales</taxon>
        <taxon>Mucorineae</taxon>
        <taxon>Mucoraceae</taxon>
        <taxon>Mucor</taxon>
    </lineage>
</organism>
<dbReference type="eggNOG" id="ENOG502RY5K">
    <property type="taxonomic scope" value="Eukaryota"/>
</dbReference>
<keyword evidence="2" id="KW-0732">Signal</keyword>
<feature type="region of interest" description="Disordered" evidence="1">
    <location>
        <begin position="538"/>
        <end position="755"/>
    </location>
</feature>
<feature type="compositionally biased region" description="Low complexity" evidence="1">
    <location>
        <begin position="600"/>
        <end position="679"/>
    </location>
</feature>
<protein>
    <submittedName>
        <fullName evidence="3">Uncharacterized protein</fullName>
    </submittedName>
</protein>
<feature type="compositionally biased region" description="Low complexity" evidence="1">
    <location>
        <begin position="538"/>
        <end position="592"/>
    </location>
</feature>
<evidence type="ECO:0000313" key="3">
    <source>
        <dbReference type="EMBL" id="EPB89181.1"/>
    </source>
</evidence>
<evidence type="ECO:0000313" key="4">
    <source>
        <dbReference type="Proteomes" id="UP000014254"/>
    </source>
</evidence>
<dbReference type="Proteomes" id="UP000014254">
    <property type="component" value="Unassembled WGS sequence"/>
</dbReference>
<gene>
    <name evidence="3" type="ORF">HMPREF1544_04048</name>
</gene>
<accession>S2JFV0</accession>
<dbReference type="AlphaFoldDB" id="S2JFV0"/>
<feature type="signal peptide" evidence="2">
    <location>
        <begin position="1"/>
        <end position="21"/>
    </location>
</feature>
<dbReference type="VEuPathDB" id="FungiDB:HMPREF1544_04048"/>
<reference evidence="4" key="1">
    <citation type="submission" date="2013-05" db="EMBL/GenBank/DDBJ databases">
        <title>The Genome sequence of Mucor circinelloides f. circinelloides 1006PhL.</title>
        <authorList>
            <consortium name="The Broad Institute Genomics Platform"/>
            <person name="Cuomo C."/>
            <person name="Earl A."/>
            <person name="Findley K."/>
            <person name="Lee S.C."/>
            <person name="Walker B."/>
            <person name="Young S."/>
            <person name="Zeng Q."/>
            <person name="Gargeya S."/>
            <person name="Fitzgerald M."/>
            <person name="Haas B."/>
            <person name="Abouelleil A."/>
            <person name="Allen A.W."/>
            <person name="Alvarado L."/>
            <person name="Arachchi H.M."/>
            <person name="Berlin A.M."/>
            <person name="Chapman S.B."/>
            <person name="Gainer-Dewar J."/>
            <person name="Goldberg J."/>
            <person name="Griggs A."/>
            <person name="Gujja S."/>
            <person name="Hansen M."/>
            <person name="Howarth C."/>
            <person name="Imamovic A."/>
            <person name="Ireland A."/>
            <person name="Larimer J."/>
            <person name="McCowan C."/>
            <person name="Murphy C."/>
            <person name="Pearson M."/>
            <person name="Poon T.W."/>
            <person name="Priest M."/>
            <person name="Roberts A."/>
            <person name="Saif S."/>
            <person name="Shea T."/>
            <person name="Sisk P."/>
            <person name="Sykes S."/>
            <person name="Wortman J."/>
            <person name="Nusbaum C."/>
            <person name="Birren B."/>
        </authorList>
    </citation>
    <scope>NUCLEOTIDE SEQUENCE [LARGE SCALE GENOMIC DNA]</scope>
    <source>
        <strain evidence="4">1006PhL</strain>
    </source>
</reference>
<feature type="chain" id="PRO_5004497128" evidence="2">
    <location>
        <begin position="22"/>
        <end position="755"/>
    </location>
</feature>
<dbReference type="STRING" id="1220926.S2JFV0"/>